<dbReference type="Proteomes" id="UP001162164">
    <property type="component" value="Unassembled WGS sequence"/>
</dbReference>
<gene>
    <name evidence="1" type="ORF">NQ317_019062</name>
</gene>
<comment type="caution">
    <text evidence="1">The sequence shown here is derived from an EMBL/GenBank/DDBJ whole genome shotgun (WGS) entry which is preliminary data.</text>
</comment>
<dbReference type="EMBL" id="JAPWTJ010000114">
    <property type="protein sequence ID" value="KAJ8982661.1"/>
    <property type="molecule type" value="Genomic_DNA"/>
</dbReference>
<protein>
    <submittedName>
        <fullName evidence="1">Uncharacterized protein</fullName>
    </submittedName>
</protein>
<reference evidence="1" key="1">
    <citation type="journal article" date="2023" name="Insect Mol. Biol.">
        <title>Genome sequencing provides insights into the evolution of gene families encoding plant cell wall-degrading enzymes in longhorned beetles.</title>
        <authorList>
            <person name="Shin N.R."/>
            <person name="Okamura Y."/>
            <person name="Kirsch R."/>
            <person name="Pauchet Y."/>
        </authorList>
    </citation>
    <scope>NUCLEOTIDE SEQUENCE</scope>
    <source>
        <strain evidence="1">MMC_N1</strain>
    </source>
</reference>
<proteinExistence type="predicted"/>
<keyword evidence="2" id="KW-1185">Reference proteome</keyword>
<sequence>MLVGNQRQSLRVNVENSIENKTKIANQLLQEKKRHFYIWKFCNVIKMRTEFDNKLIHEIDCLSVVDKAVNRIALYNYVFQRLEKSILSLDLVGVLLMDECWALSR</sequence>
<accession>A0ABQ9JXS0</accession>
<evidence type="ECO:0000313" key="1">
    <source>
        <dbReference type="EMBL" id="KAJ8982661.1"/>
    </source>
</evidence>
<name>A0ABQ9JXS0_9CUCU</name>
<organism evidence="1 2">
    <name type="scientific">Molorchus minor</name>
    <dbReference type="NCBI Taxonomy" id="1323400"/>
    <lineage>
        <taxon>Eukaryota</taxon>
        <taxon>Metazoa</taxon>
        <taxon>Ecdysozoa</taxon>
        <taxon>Arthropoda</taxon>
        <taxon>Hexapoda</taxon>
        <taxon>Insecta</taxon>
        <taxon>Pterygota</taxon>
        <taxon>Neoptera</taxon>
        <taxon>Endopterygota</taxon>
        <taxon>Coleoptera</taxon>
        <taxon>Polyphaga</taxon>
        <taxon>Cucujiformia</taxon>
        <taxon>Chrysomeloidea</taxon>
        <taxon>Cerambycidae</taxon>
        <taxon>Lamiinae</taxon>
        <taxon>Monochamini</taxon>
        <taxon>Molorchus</taxon>
    </lineage>
</organism>
<evidence type="ECO:0000313" key="2">
    <source>
        <dbReference type="Proteomes" id="UP001162164"/>
    </source>
</evidence>